<dbReference type="InterPro" id="IPR000914">
    <property type="entry name" value="SBP_5_dom"/>
</dbReference>
<dbReference type="SUPFAM" id="SSF53850">
    <property type="entry name" value="Periplasmic binding protein-like II"/>
    <property type="match status" value="1"/>
</dbReference>
<dbReference type="PIRSF" id="PIRSF002741">
    <property type="entry name" value="MppA"/>
    <property type="match status" value="1"/>
</dbReference>
<feature type="chain" id="PRO_5037826774" evidence="4">
    <location>
        <begin position="26"/>
        <end position="518"/>
    </location>
</feature>
<dbReference type="GO" id="GO:0015833">
    <property type="term" value="P:peptide transport"/>
    <property type="evidence" value="ECO:0007669"/>
    <property type="project" value="TreeGrafter"/>
</dbReference>
<dbReference type="GO" id="GO:1904680">
    <property type="term" value="F:peptide transmembrane transporter activity"/>
    <property type="evidence" value="ECO:0007669"/>
    <property type="project" value="TreeGrafter"/>
</dbReference>
<dbReference type="Gene3D" id="3.10.105.10">
    <property type="entry name" value="Dipeptide-binding Protein, Domain 3"/>
    <property type="match status" value="1"/>
</dbReference>
<dbReference type="AlphaFoldDB" id="A0A916RKX9"/>
<evidence type="ECO:0000256" key="4">
    <source>
        <dbReference type="SAM" id="SignalP"/>
    </source>
</evidence>
<feature type="domain" description="Solute-binding protein family 5" evidence="5">
    <location>
        <begin position="73"/>
        <end position="431"/>
    </location>
</feature>
<dbReference type="PANTHER" id="PTHR30290">
    <property type="entry name" value="PERIPLASMIC BINDING COMPONENT OF ABC TRANSPORTER"/>
    <property type="match status" value="1"/>
</dbReference>
<protein>
    <submittedName>
        <fullName evidence="6">Diguanylate phosphodiesterase</fullName>
    </submittedName>
</protein>
<evidence type="ECO:0000256" key="3">
    <source>
        <dbReference type="ARBA" id="ARBA00022729"/>
    </source>
</evidence>
<dbReference type="GO" id="GO:0043190">
    <property type="term" value="C:ATP-binding cassette (ABC) transporter complex"/>
    <property type="evidence" value="ECO:0007669"/>
    <property type="project" value="InterPro"/>
</dbReference>
<dbReference type="Proteomes" id="UP000648801">
    <property type="component" value="Unassembled WGS sequence"/>
</dbReference>
<dbReference type="GO" id="GO:0030288">
    <property type="term" value="C:outer membrane-bounded periplasmic space"/>
    <property type="evidence" value="ECO:0007669"/>
    <property type="project" value="UniProtKB-ARBA"/>
</dbReference>
<feature type="signal peptide" evidence="4">
    <location>
        <begin position="1"/>
        <end position="25"/>
    </location>
</feature>
<reference evidence="6" key="2">
    <citation type="submission" date="2020-09" db="EMBL/GenBank/DDBJ databases">
        <authorList>
            <person name="Sun Q."/>
            <person name="Zhou Y."/>
        </authorList>
    </citation>
    <scope>NUCLEOTIDE SEQUENCE</scope>
    <source>
        <strain evidence="6">CGMCC 1.15447</strain>
    </source>
</reference>
<evidence type="ECO:0000313" key="7">
    <source>
        <dbReference type="Proteomes" id="UP000648801"/>
    </source>
</evidence>
<name>A0A916RKX9_9BACT</name>
<evidence type="ECO:0000256" key="1">
    <source>
        <dbReference type="ARBA" id="ARBA00005695"/>
    </source>
</evidence>
<keyword evidence="3 4" id="KW-0732">Signal</keyword>
<comment type="caution">
    <text evidence="6">The sequence shown here is derived from an EMBL/GenBank/DDBJ whole genome shotgun (WGS) entry which is preliminary data.</text>
</comment>
<evidence type="ECO:0000256" key="2">
    <source>
        <dbReference type="ARBA" id="ARBA00022448"/>
    </source>
</evidence>
<organism evidence="6 7">
    <name type="scientific">Edaphobacter acidisoli</name>
    <dbReference type="NCBI Taxonomy" id="2040573"/>
    <lineage>
        <taxon>Bacteria</taxon>
        <taxon>Pseudomonadati</taxon>
        <taxon>Acidobacteriota</taxon>
        <taxon>Terriglobia</taxon>
        <taxon>Terriglobales</taxon>
        <taxon>Acidobacteriaceae</taxon>
        <taxon>Edaphobacter</taxon>
    </lineage>
</organism>
<dbReference type="Pfam" id="PF00496">
    <property type="entry name" value="SBP_bac_5"/>
    <property type="match status" value="1"/>
</dbReference>
<dbReference type="RefSeq" id="WP_229668675.1">
    <property type="nucleotide sequence ID" value="NZ_BMJB01000001.1"/>
</dbReference>
<dbReference type="InterPro" id="IPR039424">
    <property type="entry name" value="SBP_5"/>
</dbReference>
<dbReference type="PROSITE" id="PS51257">
    <property type="entry name" value="PROKAR_LIPOPROTEIN"/>
    <property type="match status" value="1"/>
</dbReference>
<gene>
    <name evidence="6" type="ORF">GCM10011507_06170</name>
</gene>
<dbReference type="Gene3D" id="3.40.190.10">
    <property type="entry name" value="Periplasmic binding protein-like II"/>
    <property type="match status" value="1"/>
</dbReference>
<reference evidence="6" key="1">
    <citation type="journal article" date="2014" name="Int. J. Syst. Evol. Microbiol.">
        <title>Complete genome sequence of Corynebacterium casei LMG S-19264T (=DSM 44701T), isolated from a smear-ripened cheese.</title>
        <authorList>
            <consortium name="US DOE Joint Genome Institute (JGI-PGF)"/>
            <person name="Walter F."/>
            <person name="Albersmeier A."/>
            <person name="Kalinowski J."/>
            <person name="Ruckert C."/>
        </authorList>
    </citation>
    <scope>NUCLEOTIDE SEQUENCE</scope>
    <source>
        <strain evidence="6">CGMCC 1.15447</strain>
    </source>
</reference>
<accession>A0A916RKX9</accession>
<evidence type="ECO:0000313" key="6">
    <source>
        <dbReference type="EMBL" id="GGA57562.1"/>
    </source>
</evidence>
<dbReference type="PANTHER" id="PTHR30290:SF9">
    <property type="entry name" value="OLIGOPEPTIDE-BINDING PROTEIN APPA"/>
    <property type="match status" value="1"/>
</dbReference>
<sequence>MRTFWRICGLFLAALCLFAIGCKKAAKSPSTVVMIIESSPDNLDLRQGTDAQSERIGGLIFDALVRKDDHYNLRPWLATSWEQTDPLTWIFHLRDGVHFHDGRSLEAADVAWTIRSMIDGTLITAKGGAFASVSSIDTPDRLTVVVHLKRPDPGLLFNLSDGLFGVVPRGSGRDFGLHPIGSGPYKFVSAVQDKDVILERNDSYWAGVPTPPTGGHRIERVVFQVTPDTITSALELQKGSADLASNVITPDMLHELSHVPNLVIESGPNSAVMYMTFNVTDPLLQDKRVRQAIAYALDRKAIVDAIWRGQAVLADTLLPIGHWAAAHPRNLEQYPHSIARAEQLLDEAGFHPSRSGVRLTLTIKTSTDETTRLLADVLQQQLRAAGIRLEIRSAEFGTFYSDVTHGAFQLYVLRWIGSNEDPDIFRYAYSSRSFPPSGANRGHYVNPRVDSLLIAAAAEPNQVARRTNYVEVQKILSDELPSIPLWYPNNEVVHTRRIEGVRTNTSGTFDFLREAWVR</sequence>
<dbReference type="EMBL" id="BMJB01000001">
    <property type="protein sequence ID" value="GGA57562.1"/>
    <property type="molecule type" value="Genomic_DNA"/>
</dbReference>
<keyword evidence="2" id="KW-0813">Transport</keyword>
<dbReference type="Gene3D" id="3.90.76.10">
    <property type="entry name" value="Dipeptide-binding Protein, Domain 1"/>
    <property type="match status" value="1"/>
</dbReference>
<proteinExistence type="inferred from homology"/>
<dbReference type="CDD" id="cd00995">
    <property type="entry name" value="PBP2_NikA_DppA_OppA_like"/>
    <property type="match status" value="1"/>
</dbReference>
<comment type="similarity">
    <text evidence="1">Belongs to the bacterial solute-binding protein 5 family.</text>
</comment>
<dbReference type="InterPro" id="IPR030678">
    <property type="entry name" value="Peptide/Ni-bd"/>
</dbReference>
<evidence type="ECO:0000259" key="5">
    <source>
        <dbReference type="Pfam" id="PF00496"/>
    </source>
</evidence>
<keyword evidence="7" id="KW-1185">Reference proteome</keyword>